<accession>A0A166ELT8</accession>
<evidence type="ECO:0000313" key="3">
    <source>
        <dbReference type="Proteomes" id="UP000076532"/>
    </source>
</evidence>
<protein>
    <submittedName>
        <fullName evidence="2">Uncharacterized protein</fullName>
    </submittedName>
</protein>
<keyword evidence="1" id="KW-1133">Transmembrane helix</keyword>
<name>A0A166ELT8_9AGAM</name>
<reference evidence="2 3" key="1">
    <citation type="journal article" date="2016" name="Mol. Biol. Evol.">
        <title>Comparative Genomics of Early-Diverging Mushroom-Forming Fungi Provides Insights into the Origins of Lignocellulose Decay Capabilities.</title>
        <authorList>
            <person name="Nagy L.G."/>
            <person name="Riley R."/>
            <person name="Tritt A."/>
            <person name="Adam C."/>
            <person name="Daum C."/>
            <person name="Floudas D."/>
            <person name="Sun H."/>
            <person name="Yadav J.S."/>
            <person name="Pangilinan J."/>
            <person name="Larsson K.H."/>
            <person name="Matsuura K."/>
            <person name="Barry K."/>
            <person name="Labutti K."/>
            <person name="Kuo R."/>
            <person name="Ohm R.A."/>
            <person name="Bhattacharya S.S."/>
            <person name="Shirouzu T."/>
            <person name="Yoshinaga Y."/>
            <person name="Martin F.M."/>
            <person name="Grigoriev I.V."/>
            <person name="Hibbett D.S."/>
        </authorList>
    </citation>
    <scope>NUCLEOTIDE SEQUENCE [LARGE SCALE GENOMIC DNA]</scope>
    <source>
        <strain evidence="2 3">CBS 109695</strain>
    </source>
</reference>
<keyword evidence="3" id="KW-1185">Reference proteome</keyword>
<feature type="transmembrane region" description="Helical" evidence="1">
    <location>
        <begin position="20"/>
        <end position="38"/>
    </location>
</feature>
<gene>
    <name evidence="2" type="ORF">FIBSPDRAFT_895409</name>
</gene>
<sequence>MTPDIQSRLETLVVGSGSKASSTLAVFIIILDLSFFIWDKKPSHECFSQALGVYEKAASNHEAVMRAVEEASRMKQDPEEENKAFLARMTEIVLSHRLSDSYRAETGTG</sequence>
<dbReference type="AlphaFoldDB" id="A0A166ELT8"/>
<evidence type="ECO:0000256" key="1">
    <source>
        <dbReference type="SAM" id="Phobius"/>
    </source>
</evidence>
<dbReference type="EMBL" id="KV417599">
    <property type="protein sequence ID" value="KZP15890.1"/>
    <property type="molecule type" value="Genomic_DNA"/>
</dbReference>
<evidence type="ECO:0000313" key="2">
    <source>
        <dbReference type="EMBL" id="KZP15890.1"/>
    </source>
</evidence>
<dbReference type="Proteomes" id="UP000076532">
    <property type="component" value="Unassembled WGS sequence"/>
</dbReference>
<keyword evidence="1" id="KW-0812">Transmembrane</keyword>
<proteinExistence type="predicted"/>
<keyword evidence="1" id="KW-0472">Membrane</keyword>
<organism evidence="2 3">
    <name type="scientific">Athelia psychrophila</name>
    <dbReference type="NCBI Taxonomy" id="1759441"/>
    <lineage>
        <taxon>Eukaryota</taxon>
        <taxon>Fungi</taxon>
        <taxon>Dikarya</taxon>
        <taxon>Basidiomycota</taxon>
        <taxon>Agaricomycotina</taxon>
        <taxon>Agaricomycetes</taxon>
        <taxon>Agaricomycetidae</taxon>
        <taxon>Atheliales</taxon>
        <taxon>Atheliaceae</taxon>
        <taxon>Athelia</taxon>
    </lineage>
</organism>